<dbReference type="Proteomes" id="UP000562984">
    <property type="component" value="Unassembled WGS sequence"/>
</dbReference>
<dbReference type="PANTHER" id="PTHR48081">
    <property type="entry name" value="AB HYDROLASE SUPERFAMILY PROTEIN C4A8.06C"/>
    <property type="match status" value="1"/>
</dbReference>
<dbReference type="SUPFAM" id="SSF53474">
    <property type="entry name" value="alpha/beta-Hydrolases"/>
    <property type="match status" value="1"/>
</dbReference>
<dbReference type="RefSeq" id="WP_171199090.1">
    <property type="nucleotide sequence ID" value="NZ_JABEND010000003.1"/>
</dbReference>
<dbReference type="GO" id="GO:0016787">
    <property type="term" value="F:hydrolase activity"/>
    <property type="evidence" value="ECO:0007669"/>
    <property type="project" value="UniProtKB-KW"/>
</dbReference>
<organism evidence="3 4">
    <name type="scientific">Nakamurella aerolata</name>
    <dbReference type="NCBI Taxonomy" id="1656892"/>
    <lineage>
        <taxon>Bacteria</taxon>
        <taxon>Bacillati</taxon>
        <taxon>Actinomycetota</taxon>
        <taxon>Actinomycetes</taxon>
        <taxon>Nakamurellales</taxon>
        <taxon>Nakamurellaceae</taxon>
        <taxon>Nakamurella</taxon>
    </lineage>
</organism>
<protein>
    <submittedName>
        <fullName evidence="3">Alpha/beta hydrolase fold domain-containing protein</fullName>
    </submittedName>
</protein>
<dbReference type="InterPro" id="IPR050300">
    <property type="entry name" value="GDXG_lipolytic_enzyme"/>
</dbReference>
<dbReference type="AlphaFoldDB" id="A0A849AEW4"/>
<keyword evidence="1 3" id="KW-0378">Hydrolase</keyword>
<comment type="caution">
    <text evidence="3">The sequence shown here is derived from an EMBL/GenBank/DDBJ whole genome shotgun (WGS) entry which is preliminary data.</text>
</comment>
<evidence type="ECO:0000256" key="1">
    <source>
        <dbReference type="ARBA" id="ARBA00022801"/>
    </source>
</evidence>
<dbReference type="InterPro" id="IPR029058">
    <property type="entry name" value="AB_hydrolase_fold"/>
</dbReference>
<keyword evidence="4" id="KW-1185">Reference proteome</keyword>
<accession>A0A849AEW4</accession>
<reference evidence="3 4" key="1">
    <citation type="submission" date="2020-05" db="EMBL/GenBank/DDBJ databases">
        <title>Nakamurella sp. DB0629 isolated from air conditioner.</title>
        <authorList>
            <person name="Kim D.H."/>
            <person name="Kim D.-U."/>
        </authorList>
    </citation>
    <scope>NUCLEOTIDE SEQUENCE [LARGE SCALE GENOMIC DNA]</scope>
    <source>
        <strain evidence="3 4">DB0629</strain>
    </source>
</reference>
<dbReference type="EMBL" id="JABEND010000003">
    <property type="protein sequence ID" value="NNG35392.1"/>
    <property type="molecule type" value="Genomic_DNA"/>
</dbReference>
<evidence type="ECO:0000313" key="4">
    <source>
        <dbReference type="Proteomes" id="UP000562984"/>
    </source>
</evidence>
<dbReference type="InterPro" id="IPR013094">
    <property type="entry name" value="AB_hydrolase_3"/>
</dbReference>
<name>A0A849AEW4_9ACTN</name>
<gene>
    <name evidence="3" type="ORF">HKD39_06650</name>
</gene>
<evidence type="ECO:0000259" key="2">
    <source>
        <dbReference type="Pfam" id="PF07859"/>
    </source>
</evidence>
<sequence>MTPTPPFTGPTASDRERALATLGTDDAEHTIAATAQFLDLDGIYRPQPGQSFAEHRESIRLGAPWESPTAVDDEIAGVPVRRLAPADGAPLGMYLHLHGGGWSLGSHRSSDARLQPLADETGLEVISVGYRLAPEHPYPAPIDDVLAVATALAGRYPVAAIGGESAGAHLAALALQRLAAAGGQYFDAALLIYGCFDVALTPDSTSSGVAQDLFLPDVPRTARRDPRYSPLFGDLRQMPPARFVVGTRDALLSDTLMMAARWQLFAPAEVEVVCGAAHAFTLLDIPAAEQALAGDRRFLAAAQLRQRSAGIR</sequence>
<dbReference type="Gene3D" id="3.40.50.1820">
    <property type="entry name" value="alpha/beta hydrolase"/>
    <property type="match status" value="1"/>
</dbReference>
<feature type="domain" description="Alpha/beta hydrolase fold-3" evidence="2">
    <location>
        <begin position="95"/>
        <end position="281"/>
    </location>
</feature>
<dbReference type="Pfam" id="PF07859">
    <property type="entry name" value="Abhydrolase_3"/>
    <property type="match status" value="1"/>
</dbReference>
<evidence type="ECO:0000313" key="3">
    <source>
        <dbReference type="EMBL" id="NNG35392.1"/>
    </source>
</evidence>
<proteinExistence type="predicted"/>